<comment type="caution">
    <text evidence="14">The sequence shown here is derived from an EMBL/GenBank/DDBJ whole genome shotgun (WGS) entry which is preliminary data.</text>
</comment>
<dbReference type="SUPFAM" id="SSF55031">
    <property type="entry name" value="Bacterial exopeptidase dimerisation domain"/>
    <property type="match status" value="1"/>
</dbReference>
<gene>
    <name evidence="14" type="ORF">FOXYS1_14013</name>
</gene>
<dbReference type="InterPro" id="IPR036052">
    <property type="entry name" value="TrpB-like_PALP_sf"/>
</dbReference>
<evidence type="ECO:0000313" key="15">
    <source>
        <dbReference type="Proteomes" id="UP000558688"/>
    </source>
</evidence>
<dbReference type="PANTHER" id="PTHR43808:SF25">
    <property type="entry name" value="PEPTIDASE M20 DIMERISATION DOMAIN-CONTAINING PROTEIN"/>
    <property type="match status" value="1"/>
</dbReference>
<dbReference type="Pfam" id="PF07687">
    <property type="entry name" value="M20_dimer"/>
    <property type="match status" value="1"/>
</dbReference>
<sequence>MASPRRFVALNAQARSWRMPPGLSYRKFQRNFQNGTESAPLIDLREIADEIGVGTVRAKILTNCFTELGANASPIDVNEDSINGSHGLPDGQTRPQDFYDYTVLMQETEEQLGSYRPDLIIAPVDIARGAISHFKSESSAYSTAVSAVEPDTAACLFKSLEIGESTTITTTHTIMTELRKRYLPTGSWDILKQGIDASLTVSDFEAHQAVLYLQSHGIQAGPAGAASLAALKRLTISDRKALRLTRNSTVVIFCPMTSDATYDTPHDVSADDPILITQTLVRINSASPNLGSAAGPGETVVAQYIASWLEHRDITTHWIESAKGRPSVVGVIRGSGRDGAKSLMLNGHIDTVTLMGYENDPLSGKIINGKLHGRGSADMKSGVAAAMVALANVKRLELNGVKLGGDVIFTAVADEESGSIGTESILRAGWRADAAIVSEPTGLQTFHAHKGFCDIEVVVHGVAAHGSRPDLGVDAIINAGYFLSELGKLVKQIHQGIAGAGRDMTLGTANVHASTISGGEEISSYPAQCKVLMEWRTIPGETKDFVESKMRQLIADVAKVVPGFKADFRIIISRPPMATASNHPFVELVTDVVGDVLGSKATLAGAPYWTDCALLAEAGIVPLLVAIDLPGYNPFPELVSMGAASPLLLYTVVTAAAAHMSNVLRPGANKWSSQPQTIRKYDWDPSRRALTDALVAKQKALCLLRMALSDEDVVGNDIILTAVIMLVTADMIDSGKHDSQAHVNAMGWLLSQAPPMTGVGEMLKDFIISDCYI</sequence>
<dbReference type="UniPathway" id="UPA00034">
    <property type="reaction ID" value="UER00021"/>
</dbReference>
<comment type="cofactor">
    <cofactor evidence="2">
        <name>Zn(2+)</name>
        <dbReference type="ChEBI" id="CHEBI:29105"/>
    </cofactor>
</comment>
<dbReference type="GO" id="GO:0009089">
    <property type="term" value="P:lysine biosynthetic process via diaminopimelate"/>
    <property type="evidence" value="ECO:0007669"/>
    <property type="project" value="UniProtKB-UniPathway"/>
</dbReference>
<dbReference type="Gene3D" id="3.30.70.360">
    <property type="match status" value="1"/>
</dbReference>
<evidence type="ECO:0000256" key="7">
    <source>
        <dbReference type="ARBA" id="ARBA00022723"/>
    </source>
</evidence>
<comment type="cofactor">
    <cofactor evidence="1">
        <name>Co(2+)</name>
        <dbReference type="ChEBI" id="CHEBI:48828"/>
    </cofactor>
</comment>
<keyword evidence="8" id="KW-0378">Hydrolase</keyword>
<evidence type="ECO:0000256" key="4">
    <source>
        <dbReference type="ARBA" id="ARBA00006247"/>
    </source>
</evidence>
<dbReference type="InterPro" id="IPR001261">
    <property type="entry name" value="ArgE/DapE_CS"/>
</dbReference>
<dbReference type="InterPro" id="IPR002933">
    <property type="entry name" value="Peptidase_M20"/>
</dbReference>
<keyword evidence="7" id="KW-0479">Metal-binding</keyword>
<evidence type="ECO:0000256" key="5">
    <source>
        <dbReference type="ARBA" id="ARBA00011921"/>
    </source>
</evidence>
<evidence type="ECO:0000256" key="2">
    <source>
        <dbReference type="ARBA" id="ARBA00001947"/>
    </source>
</evidence>
<evidence type="ECO:0000256" key="3">
    <source>
        <dbReference type="ARBA" id="ARBA00005130"/>
    </source>
</evidence>
<accession>A0A8H4ZZ45</accession>
<dbReference type="Gene3D" id="3.40.630.10">
    <property type="entry name" value="Zn peptidases"/>
    <property type="match status" value="1"/>
</dbReference>
<dbReference type="Proteomes" id="UP000558688">
    <property type="component" value="Unassembled WGS sequence"/>
</dbReference>
<keyword evidence="10" id="KW-0170">Cobalt</keyword>
<dbReference type="InterPro" id="IPR001926">
    <property type="entry name" value="TrpB-like_PALP"/>
</dbReference>
<dbReference type="InterPro" id="IPR010182">
    <property type="entry name" value="ArgE/DapE"/>
</dbReference>
<reference evidence="14" key="1">
    <citation type="submission" date="2020-02" db="EMBL/GenBank/DDBJ databases">
        <title>Identification and distribution of gene clusters putatively required for synthesis of sphingolipid metabolism inhibitors in phylogenetically diverse species of the filamentous fungus Fusarium.</title>
        <authorList>
            <person name="Kim H.-S."/>
            <person name="Busman M."/>
            <person name="Brown D.W."/>
            <person name="Divon H."/>
            <person name="Uhlig S."/>
            <person name="Proctor R.H."/>
        </authorList>
    </citation>
    <scope>NUCLEOTIDE SEQUENCE [LARGE SCALE GENOMIC DNA]</scope>
    <source>
        <strain evidence="14">NRRL 39464</strain>
    </source>
</reference>
<dbReference type="Pfam" id="PF00291">
    <property type="entry name" value="PALP"/>
    <property type="match status" value="1"/>
</dbReference>
<dbReference type="InterPro" id="IPR011650">
    <property type="entry name" value="Peptidase_M20_dimer"/>
</dbReference>
<comment type="pathway">
    <text evidence="3">Amino-acid biosynthesis; L-lysine biosynthesis via DAP pathway; LL-2,6-diaminopimelate from (S)-tetrahydrodipicolinate (succinylase route): step 3/3.</text>
</comment>
<comment type="catalytic activity">
    <reaction evidence="11">
        <text>N-succinyl-(2S,6S)-2,6-diaminopimelate + H2O = (2S,6S)-2,6-diaminopimelate + succinate</text>
        <dbReference type="Rhea" id="RHEA:22608"/>
        <dbReference type="ChEBI" id="CHEBI:15377"/>
        <dbReference type="ChEBI" id="CHEBI:30031"/>
        <dbReference type="ChEBI" id="CHEBI:57609"/>
        <dbReference type="ChEBI" id="CHEBI:58087"/>
        <dbReference type="EC" id="3.5.1.18"/>
    </reaction>
</comment>
<dbReference type="AlphaFoldDB" id="A0A8H4ZZ45"/>
<feature type="domain" description="Peptidase M20 dimerisation" evidence="13">
    <location>
        <begin position="448"/>
        <end position="559"/>
    </location>
</feature>
<dbReference type="GO" id="GO:0009014">
    <property type="term" value="F:succinyl-diaminopimelate desuccinylase activity"/>
    <property type="evidence" value="ECO:0007669"/>
    <property type="project" value="UniProtKB-EC"/>
</dbReference>
<organism evidence="14 15">
    <name type="scientific">Fusarium oxysporum</name>
    <name type="common">Fusarium vascular wilt</name>
    <dbReference type="NCBI Taxonomy" id="5507"/>
    <lineage>
        <taxon>Eukaryota</taxon>
        <taxon>Fungi</taxon>
        <taxon>Dikarya</taxon>
        <taxon>Ascomycota</taxon>
        <taxon>Pezizomycotina</taxon>
        <taxon>Sordariomycetes</taxon>
        <taxon>Hypocreomycetidae</taxon>
        <taxon>Hypocreales</taxon>
        <taxon>Nectriaceae</taxon>
        <taxon>Fusarium</taxon>
        <taxon>Fusarium oxysporum species complex</taxon>
    </lineage>
</organism>
<protein>
    <recommendedName>
        <fullName evidence="6">Probable succinyl-diaminopimelate desuccinylase</fullName>
        <ecNumber evidence="5">3.5.1.18</ecNumber>
    </recommendedName>
</protein>
<evidence type="ECO:0000256" key="10">
    <source>
        <dbReference type="ARBA" id="ARBA00023285"/>
    </source>
</evidence>
<dbReference type="NCBIfam" id="TIGR01910">
    <property type="entry name" value="DapE-ArgE"/>
    <property type="match status" value="1"/>
</dbReference>
<evidence type="ECO:0000256" key="6">
    <source>
        <dbReference type="ARBA" id="ARBA00016853"/>
    </source>
</evidence>
<dbReference type="SUPFAM" id="SSF53187">
    <property type="entry name" value="Zn-dependent exopeptidases"/>
    <property type="match status" value="1"/>
</dbReference>
<evidence type="ECO:0000259" key="13">
    <source>
        <dbReference type="Pfam" id="PF07687"/>
    </source>
</evidence>
<evidence type="ECO:0000256" key="11">
    <source>
        <dbReference type="ARBA" id="ARBA00051301"/>
    </source>
</evidence>
<dbReference type="PANTHER" id="PTHR43808">
    <property type="entry name" value="ACETYLORNITHINE DEACETYLASE"/>
    <property type="match status" value="1"/>
</dbReference>
<dbReference type="InterPro" id="IPR036264">
    <property type="entry name" value="Bact_exopeptidase_dim_dom"/>
</dbReference>
<evidence type="ECO:0000256" key="1">
    <source>
        <dbReference type="ARBA" id="ARBA00001941"/>
    </source>
</evidence>
<evidence type="ECO:0000259" key="12">
    <source>
        <dbReference type="Pfam" id="PF00291"/>
    </source>
</evidence>
<dbReference type="InterPro" id="IPR050072">
    <property type="entry name" value="Peptidase_M20A"/>
</dbReference>
<dbReference type="PROSITE" id="PS00758">
    <property type="entry name" value="ARGE_DAPE_CPG2_1"/>
    <property type="match status" value="1"/>
</dbReference>
<dbReference type="EMBL" id="JAAFOW010003094">
    <property type="protein sequence ID" value="KAF5255566.1"/>
    <property type="molecule type" value="Genomic_DNA"/>
</dbReference>
<feature type="domain" description="Tryptophan synthase beta chain-like PALP" evidence="12">
    <location>
        <begin position="101"/>
        <end position="253"/>
    </location>
</feature>
<proteinExistence type="inferred from homology"/>
<comment type="similarity">
    <text evidence="4">Belongs to the peptidase M20A family.</text>
</comment>
<name>A0A8H4ZZ45_FUSOX</name>
<dbReference type="Pfam" id="PF01546">
    <property type="entry name" value="Peptidase_M20"/>
    <property type="match status" value="1"/>
</dbReference>
<dbReference type="EC" id="3.5.1.18" evidence="5"/>
<dbReference type="Gene3D" id="3.40.50.1100">
    <property type="match status" value="1"/>
</dbReference>
<dbReference type="SUPFAM" id="SSF53686">
    <property type="entry name" value="Tryptophan synthase beta subunit-like PLP-dependent enzymes"/>
    <property type="match status" value="1"/>
</dbReference>
<evidence type="ECO:0000313" key="14">
    <source>
        <dbReference type="EMBL" id="KAF5255566.1"/>
    </source>
</evidence>
<evidence type="ECO:0000256" key="9">
    <source>
        <dbReference type="ARBA" id="ARBA00022833"/>
    </source>
</evidence>
<dbReference type="GO" id="GO:0046872">
    <property type="term" value="F:metal ion binding"/>
    <property type="evidence" value="ECO:0007669"/>
    <property type="project" value="UniProtKB-KW"/>
</dbReference>
<keyword evidence="9" id="KW-0862">Zinc</keyword>
<evidence type="ECO:0000256" key="8">
    <source>
        <dbReference type="ARBA" id="ARBA00022801"/>
    </source>
</evidence>